<dbReference type="EMBL" id="JAMKFB020000016">
    <property type="protein sequence ID" value="KAL0171722.1"/>
    <property type="molecule type" value="Genomic_DNA"/>
</dbReference>
<gene>
    <name evidence="1" type="ORF">M9458_032033</name>
</gene>
<feature type="non-terminal residue" evidence="1">
    <location>
        <position position="1"/>
    </location>
</feature>
<name>A0ABD0PCE5_CIRMR</name>
<evidence type="ECO:0000313" key="1">
    <source>
        <dbReference type="EMBL" id="KAL0171722.1"/>
    </source>
</evidence>
<proteinExistence type="predicted"/>
<keyword evidence="2" id="KW-1185">Reference proteome</keyword>
<protein>
    <submittedName>
        <fullName evidence="1">Uncharacterized protein</fullName>
    </submittedName>
</protein>
<dbReference type="Proteomes" id="UP001529510">
    <property type="component" value="Unassembled WGS sequence"/>
</dbReference>
<dbReference type="AlphaFoldDB" id="A0ABD0PCE5"/>
<organism evidence="1 2">
    <name type="scientific">Cirrhinus mrigala</name>
    <name type="common">Mrigala</name>
    <dbReference type="NCBI Taxonomy" id="683832"/>
    <lineage>
        <taxon>Eukaryota</taxon>
        <taxon>Metazoa</taxon>
        <taxon>Chordata</taxon>
        <taxon>Craniata</taxon>
        <taxon>Vertebrata</taxon>
        <taxon>Euteleostomi</taxon>
        <taxon>Actinopterygii</taxon>
        <taxon>Neopterygii</taxon>
        <taxon>Teleostei</taxon>
        <taxon>Ostariophysi</taxon>
        <taxon>Cypriniformes</taxon>
        <taxon>Cyprinidae</taxon>
        <taxon>Labeoninae</taxon>
        <taxon>Labeonini</taxon>
        <taxon>Cirrhinus</taxon>
    </lineage>
</organism>
<reference evidence="1 2" key="1">
    <citation type="submission" date="2024-05" db="EMBL/GenBank/DDBJ databases">
        <title>Genome sequencing and assembly of Indian major carp, Cirrhinus mrigala (Hamilton, 1822).</title>
        <authorList>
            <person name="Mohindra V."/>
            <person name="Chowdhury L.M."/>
            <person name="Lal K."/>
            <person name="Jena J.K."/>
        </authorList>
    </citation>
    <scope>NUCLEOTIDE SEQUENCE [LARGE SCALE GENOMIC DNA]</scope>
    <source>
        <strain evidence="1">CM1030</strain>
        <tissue evidence="1">Blood</tissue>
    </source>
</reference>
<feature type="non-terminal residue" evidence="1">
    <location>
        <position position="62"/>
    </location>
</feature>
<sequence>AAGPVDSCCKGAGGVSAGCMEFCQARLYHAGMMLAGFPMEHEPVGKEIKPLLSPTSVLGGEG</sequence>
<evidence type="ECO:0000313" key="2">
    <source>
        <dbReference type="Proteomes" id="UP001529510"/>
    </source>
</evidence>
<comment type="caution">
    <text evidence="1">The sequence shown here is derived from an EMBL/GenBank/DDBJ whole genome shotgun (WGS) entry which is preliminary data.</text>
</comment>
<accession>A0ABD0PCE5</accession>